<evidence type="ECO:0000313" key="2">
    <source>
        <dbReference type="Proteomes" id="UP000326582"/>
    </source>
</evidence>
<evidence type="ECO:0000313" key="1">
    <source>
        <dbReference type="EMBL" id="QFZ30550.1"/>
    </source>
</evidence>
<organism evidence="1 2">
    <name type="scientific">Clavispora lusitaniae</name>
    <name type="common">Candida lusitaniae</name>
    <dbReference type="NCBI Taxonomy" id="36911"/>
    <lineage>
        <taxon>Eukaryota</taxon>
        <taxon>Fungi</taxon>
        <taxon>Dikarya</taxon>
        <taxon>Ascomycota</taxon>
        <taxon>Saccharomycotina</taxon>
        <taxon>Pichiomycetes</taxon>
        <taxon>Metschnikowiaceae</taxon>
        <taxon>Clavispora</taxon>
    </lineage>
</organism>
<gene>
    <name evidence="1" type="ORF">EJF14_80269</name>
</gene>
<accession>A0ACD0WT79</accession>
<name>A0ACD0WT79_CLALS</name>
<protein>
    <submittedName>
        <fullName evidence="1">Mitochondrial distribution and morphology protein</fullName>
    </submittedName>
</protein>
<reference evidence="2" key="1">
    <citation type="journal article" date="2019" name="MBio">
        <title>Comparative genomics for the elucidation of multidrug resistance (MDR) in Candida lusitaniae.</title>
        <authorList>
            <person name="Kannan A."/>
            <person name="Asner S.A."/>
            <person name="Trachsel E."/>
            <person name="Kelly S."/>
            <person name="Parker J."/>
            <person name="Sanglard D."/>
        </authorList>
    </citation>
    <scope>NUCLEOTIDE SEQUENCE [LARGE SCALE GENOMIC DNA]</scope>
    <source>
        <strain evidence="2">P1</strain>
    </source>
</reference>
<dbReference type="Proteomes" id="UP000326582">
    <property type="component" value="Chromosome 8"/>
</dbReference>
<proteinExistence type="predicted"/>
<dbReference type="EMBL" id="CP038491">
    <property type="protein sequence ID" value="QFZ30550.1"/>
    <property type="molecule type" value="Genomic_DNA"/>
</dbReference>
<sequence>MSFDINWDKLVSDDSISNSIKDFLNDQFNEISLPSFVDTLSVTGFSLGSIPPNITIRHIGNPFDEFYKRNVPEEEAKKGQLPVSPELSGSDSDSSEEEPAINNLDSANQQDFTPLLPEVDSLRRQNQESKHFNNFNMNNVGLGHMDLDTPTNFFNPHAYRLHSNSVGRNESVKKNDNDIQFILEIDYKGDVALEIVVNLLVNYPSAHFITLPIKLKITDLVIHSLAAVAYLENSVFISFLCDLNDADSDYFTSASMHRRSDAHSRGSHIPPSSGGNITDYVPSNNKERIDVIRSVKIDTEIGEMENNVLRNVGKVEKFLVEQLRNIIRDETAWPSWICLDFNDDDDDDDDQSSTASTQHSSHTS</sequence>
<keyword evidence="2" id="KW-1185">Reference proteome</keyword>